<reference evidence="5" key="2">
    <citation type="journal article" date="2021" name="Genome Biol. Evol.">
        <title>Developing a high-quality reference genome for a parasitic bivalve with doubly uniparental inheritance (Bivalvia: Unionida).</title>
        <authorList>
            <person name="Smith C.H."/>
        </authorList>
    </citation>
    <scope>NUCLEOTIDE SEQUENCE</scope>
    <source>
        <strain evidence="5">CHS0354</strain>
        <tissue evidence="5">Mantle</tissue>
    </source>
</reference>
<dbReference type="Proteomes" id="UP001195483">
    <property type="component" value="Unassembled WGS sequence"/>
</dbReference>
<dbReference type="GO" id="GO:0005524">
    <property type="term" value="F:ATP binding"/>
    <property type="evidence" value="ECO:0007669"/>
    <property type="project" value="UniProtKB-KW"/>
</dbReference>
<dbReference type="EMBL" id="JAEAOA010000712">
    <property type="protein sequence ID" value="KAK3611956.1"/>
    <property type="molecule type" value="Genomic_DNA"/>
</dbReference>
<dbReference type="GO" id="GO:0035556">
    <property type="term" value="P:intracellular signal transduction"/>
    <property type="evidence" value="ECO:0007669"/>
    <property type="project" value="TreeGrafter"/>
</dbReference>
<keyword evidence="2" id="KW-0067">ATP-binding</keyword>
<dbReference type="Pfam" id="PF00069">
    <property type="entry name" value="Pkinase"/>
    <property type="match status" value="1"/>
</dbReference>
<name>A0AAE0WER4_9BIVA</name>
<sequence length="199" mass="23085">MSQKICNLIKLTVGNHAGRDLKMENILLDEKRKHIKLIDFGLSNTYGRDELMKTHCGSLEYAAPELLAATERYGPEIDIWSIGIVLYAMVVGTLPFITHYTDQYRRQKLLQQIEKGLVETHEKEMAHLSQDCIDLLKKMLEPAPELRLPLMDIEIHPWVTNFNKMPFYPFQHLTKDKTLTSQVNQKIGEEHDSKSFTFK</sequence>
<evidence type="ECO:0000256" key="3">
    <source>
        <dbReference type="SAM" id="Phobius"/>
    </source>
</evidence>
<evidence type="ECO:0000313" key="5">
    <source>
        <dbReference type="EMBL" id="KAK3611956.1"/>
    </source>
</evidence>
<dbReference type="PANTHER" id="PTHR24346:SF79">
    <property type="entry name" value="PROTEIN KINASE DOMAIN-CONTAINING PROTEIN"/>
    <property type="match status" value="1"/>
</dbReference>
<evidence type="ECO:0000259" key="4">
    <source>
        <dbReference type="PROSITE" id="PS50011"/>
    </source>
</evidence>
<keyword evidence="1" id="KW-0547">Nucleotide-binding</keyword>
<dbReference type="GO" id="GO:0005737">
    <property type="term" value="C:cytoplasm"/>
    <property type="evidence" value="ECO:0007669"/>
    <property type="project" value="TreeGrafter"/>
</dbReference>
<keyword evidence="6" id="KW-1185">Reference proteome</keyword>
<comment type="caution">
    <text evidence="5">The sequence shown here is derived from an EMBL/GenBank/DDBJ whole genome shotgun (WGS) entry which is preliminary data.</text>
</comment>
<accession>A0AAE0WER4</accession>
<evidence type="ECO:0000313" key="6">
    <source>
        <dbReference type="Proteomes" id="UP001195483"/>
    </source>
</evidence>
<reference evidence="5" key="3">
    <citation type="submission" date="2023-05" db="EMBL/GenBank/DDBJ databases">
        <authorList>
            <person name="Smith C.H."/>
        </authorList>
    </citation>
    <scope>NUCLEOTIDE SEQUENCE</scope>
    <source>
        <strain evidence="5">CHS0354</strain>
        <tissue evidence="5">Mantle</tissue>
    </source>
</reference>
<dbReference type="InterPro" id="IPR000719">
    <property type="entry name" value="Prot_kinase_dom"/>
</dbReference>
<dbReference type="SMART" id="SM00220">
    <property type="entry name" value="S_TKc"/>
    <property type="match status" value="1"/>
</dbReference>
<organism evidence="5 6">
    <name type="scientific">Potamilus streckersoni</name>
    <dbReference type="NCBI Taxonomy" id="2493646"/>
    <lineage>
        <taxon>Eukaryota</taxon>
        <taxon>Metazoa</taxon>
        <taxon>Spiralia</taxon>
        <taxon>Lophotrochozoa</taxon>
        <taxon>Mollusca</taxon>
        <taxon>Bivalvia</taxon>
        <taxon>Autobranchia</taxon>
        <taxon>Heteroconchia</taxon>
        <taxon>Palaeoheterodonta</taxon>
        <taxon>Unionida</taxon>
        <taxon>Unionoidea</taxon>
        <taxon>Unionidae</taxon>
        <taxon>Ambleminae</taxon>
        <taxon>Lampsilini</taxon>
        <taxon>Potamilus</taxon>
    </lineage>
</organism>
<dbReference type="GO" id="GO:0004674">
    <property type="term" value="F:protein serine/threonine kinase activity"/>
    <property type="evidence" value="ECO:0007669"/>
    <property type="project" value="TreeGrafter"/>
</dbReference>
<dbReference type="PANTHER" id="PTHR24346">
    <property type="entry name" value="MAP/MICROTUBULE AFFINITY-REGULATING KINASE"/>
    <property type="match status" value="1"/>
</dbReference>
<feature type="transmembrane region" description="Helical" evidence="3">
    <location>
        <begin position="79"/>
        <end position="98"/>
    </location>
</feature>
<proteinExistence type="predicted"/>
<keyword evidence="3" id="KW-0812">Transmembrane</keyword>
<dbReference type="InterPro" id="IPR011009">
    <property type="entry name" value="Kinase-like_dom_sf"/>
</dbReference>
<keyword evidence="3" id="KW-1133">Transmembrane helix</keyword>
<feature type="domain" description="Protein kinase" evidence="4">
    <location>
        <begin position="1"/>
        <end position="159"/>
    </location>
</feature>
<protein>
    <recommendedName>
        <fullName evidence="4">Protein kinase domain-containing protein</fullName>
    </recommendedName>
</protein>
<evidence type="ECO:0000256" key="1">
    <source>
        <dbReference type="ARBA" id="ARBA00022741"/>
    </source>
</evidence>
<gene>
    <name evidence="5" type="ORF">CHS0354_011614</name>
</gene>
<dbReference type="Gene3D" id="1.10.510.10">
    <property type="entry name" value="Transferase(Phosphotransferase) domain 1"/>
    <property type="match status" value="1"/>
</dbReference>
<evidence type="ECO:0000256" key="2">
    <source>
        <dbReference type="ARBA" id="ARBA00022840"/>
    </source>
</evidence>
<keyword evidence="3" id="KW-0472">Membrane</keyword>
<dbReference type="AlphaFoldDB" id="A0AAE0WER4"/>
<dbReference type="SUPFAM" id="SSF56112">
    <property type="entry name" value="Protein kinase-like (PK-like)"/>
    <property type="match status" value="1"/>
</dbReference>
<dbReference type="PROSITE" id="PS50011">
    <property type="entry name" value="PROTEIN_KINASE_DOM"/>
    <property type="match status" value="1"/>
</dbReference>
<reference evidence="5" key="1">
    <citation type="journal article" date="2021" name="Genome Biol. Evol.">
        <title>A High-Quality Reference Genome for a Parasitic Bivalve with Doubly Uniparental Inheritance (Bivalvia: Unionida).</title>
        <authorList>
            <person name="Smith C.H."/>
        </authorList>
    </citation>
    <scope>NUCLEOTIDE SEQUENCE</scope>
    <source>
        <strain evidence="5">CHS0354</strain>
    </source>
</reference>